<accession>A0ABN9SC21</accession>
<evidence type="ECO:0000313" key="2">
    <source>
        <dbReference type="EMBL" id="CAK0829421.1"/>
    </source>
</evidence>
<evidence type="ECO:0000313" key="3">
    <source>
        <dbReference type="Proteomes" id="UP001189429"/>
    </source>
</evidence>
<sequence>MSGFVNEGAAAITPVTGSPSTFKRGLFGEPARGTPDMKPRADTPMSQATTAPNTPMCTPAGVFMAGTFSLDGDHDDEEWAAMFSKTSSRSTLSGSHTLASEHVETSLVFSRQTSPGTR</sequence>
<keyword evidence="3" id="KW-1185">Reference proteome</keyword>
<reference evidence="2" key="1">
    <citation type="submission" date="2023-10" db="EMBL/GenBank/DDBJ databases">
        <authorList>
            <person name="Chen Y."/>
            <person name="Shah S."/>
            <person name="Dougan E. K."/>
            <person name="Thang M."/>
            <person name="Chan C."/>
        </authorList>
    </citation>
    <scope>NUCLEOTIDE SEQUENCE [LARGE SCALE GENOMIC DNA]</scope>
</reference>
<dbReference type="Proteomes" id="UP001189429">
    <property type="component" value="Unassembled WGS sequence"/>
</dbReference>
<feature type="region of interest" description="Disordered" evidence="1">
    <location>
        <begin position="1"/>
        <end position="55"/>
    </location>
</feature>
<dbReference type="EMBL" id="CAUYUJ010010447">
    <property type="protein sequence ID" value="CAK0829421.1"/>
    <property type="molecule type" value="Genomic_DNA"/>
</dbReference>
<evidence type="ECO:0000256" key="1">
    <source>
        <dbReference type="SAM" id="MobiDB-lite"/>
    </source>
</evidence>
<name>A0ABN9SC21_9DINO</name>
<feature type="compositionally biased region" description="Polar residues" evidence="1">
    <location>
        <begin position="44"/>
        <end position="55"/>
    </location>
</feature>
<feature type="non-terminal residue" evidence="2">
    <location>
        <position position="118"/>
    </location>
</feature>
<proteinExistence type="predicted"/>
<protein>
    <submittedName>
        <fullName evidence="2">Uncharacterized protein</fullName>
    </submittedName>
</protein>
<gene>
    <name evidence="2" type="ORF">PCOR1329_LOCUS28374</name>
</gene>
<organism evidence="2 3">
    <name type="scientific">Prorocentrum cordatum</name>
    <dbReference type="NCBI Taxonomy" id="2364126"/>
    <lineage>
        <taxon>Eukaryota</taxon>
        <taxon>Sar</taxon>
        <taxon>Alveolata</taxon>
        <taxon>Dinophyceae</taxon>
        <taxon>Prorocentrales</taxon>
        <taxon>Prorocentraceae</taxon>
        <taxon>Prorocentrum</taxon>
    </lineage>
</organism>
<comment type="caution">
    <text evidence="2">The sequence shown here is derived from an EMBL/GenBank/DDBJ whole genome shotgun (WGS) entry which is preliminary data.</text>
</comment>